<dbReference type="EMBL" id="AP011177">
    <property type="protein sequence ID" value="BAJ03455.1"/>
    <property type="molecule type" value="Genomic_DNA"/>
</dbReference>
<dbReference type="KEGG" id="svo:SVI_3484"/>
<name>D4ZBR0_SHEVD</name>
<evidence type="ECO:0000313" key="2">
    <source>
        <dbReference type="EMBL" id="BAJ03455.1"/>
    </source>
</evidence>
<dbReference type="Pfam" id="PF18796">
    <property type="entry name" value="LPD1"/>
    <property type="match status" value="1"/>
</dbReference>
<sequence length="263" mass="29204">MLINKTYNRVGPDYRFDEQVSFHDIKETFGLNHIRLGSWVEEDEKHKAANLIFDSLADLAFMLKLPPIAIGLRQTLNLAFGSGGQPGVQAHYMPAGRELALAKNAGAGALAHEFWHAYDHYIAGKAFRINPHRGAGGASFASSCWLGDATSIKHPLNQRLERVFATTFLTHDGQDSHEYVDRAVALDNQYGRQYFSKPTELMARAFEACIESYPEISNPYLVDETLGSKLADAGGYPDAQHRQQIFSALIAYFEPLGDALGRE</sequence>
<reference evidence="3" key="1">
    <citation type="journal article" date="2010" name="Mol. Biosyst.">
        <title>Complete genome sequence and comparative analysis of Shewanella violacea, a psychrophilic and piezophilic bacterium from deep sea floor sediments.</title>
        <authorList>
            <person name="Aono E."/>
            <person name="Baba T."/>
            <person name="Ara T."/>
            <person name="Nishi T."/>
            <person name="Nakamichi T."/>
            <person name="Inamoto E."/>
            <person name="Toyonaga H."/>
            <person name="Hasegawa M."/>
            <person name="Takai Y."/>
            <person name="Okumura Y."/>
            <person name="Baba M."/>
            <person name="Tomita M."/>
            <person name="Kato C."/>
            <person name="Oshima T."/>
            <person name="Nakasone K."/>
            <person name="Mori H."/>
        </authorList>
    </citation>
    <scope>NUCLEOTIDE SEQUENCE [LARGE SCALE GENOMIC DNA]</scope>
    <source>
        <strain evidence="3">JCM 10179 / CIP 106290 / LMG 19151 / DSS12</strain>
    </source>
</reference>
<evidence type="ECO:0000259" key="1">
    <source>
        <dbReference type="Pfam" id="PF18796"/>
    </source>
</evidence>
<organism evidence="2 3">
    <name type="scientific">Shewanella violacea (strain JCM 10179 / CIP 106290 / LMG 19151 / DSS12)</name>
    <dbReference type="NCBI Taxonomy" id="637905"/>
    <lineage>
        <taxon>Bacteria</taxon>
        <taxon>Pseudomonadati</taxon>
        <taxon>Pseudomonadota</taxon>
        <taxon>Gammaproteobacteria</taxon>
        <taxon>Alteromonadales</taxon>
        <taxon>Shewanellaceae</taxon>
        <taxon>Shewanella</taxon>
    </lineage>
</organism>
<dbReference type="OrthoDB" id="343736at2"/>
<keyword evidence="3" id="KW-1185">Reference proteome</keyword>
<proteinExistence type="predicted"/>
<dbReference type="RefSeq" id="WP_013052750.1">
    <property type="nucleotide sequence ID" value="NC_014012.1"/>
</dbReference>
<dbReference type="AlphaFoldDB" id="D4ZBR0"/>
<dbReference type="eggNOG" id="COG1040">
    <property type="taxonomic scope" value="Bacteria"/>
</dbReference>
<dbReference type="Proteomes" id="UP000002350">
    <property type="component" value="Chromosome"/>
</dbReference>
<dbReference type="HOGENOM" id="CLU_094219_0_0_6"/>
<feature type="domain" description="Large polyvalent protein-associated" evidence="1">
    <location>
        <begin position="186"/>
        <end position="259"/>
    </location>
</feature>
<accession>D4ZBR0</accession>
<gene>
    <name evidence="2" type="ordered locus">SVI_3484</name>
</gene>
<dbReference type="InterPro" id="IPR041047">
    <property type="entry name" value="LPD1"/>
</dbReference>
<protein>
    <recommendedName>
        <fullName evidence="1">Large polyvalent protein-associated domain-containing protein</fullName>
    </recommendedName>
</protein>
<evidence type="ECO:0000313" key="3">
    <source>
        <dbReference type="Proteomes" id="UP000002350"/>
    </source>
</evidence>
<dbReference type="STRING" id="637905.SVI_3484"/>
<dbReference type="NCBIfam" id="NF041907">
    <property type="entry name" value="CLCA_X"/>
    <property type="match status" value="1"/>
</dbReference>